<sequence>MITQTLRYKYRLDPSEAQAEQLAQFGAWNRGVWNLLLCETTQQYEKDKTFLFYKQFADKLKELKPQSGFEWLKSFDSAAAQQVARDLDQAIREGTDKVNQKAFPKHKVTYRKKKLNNDSFRCVNTNNSVRIEDGRLRLPKIGFVPIRQHRALPNLIKSCTVIYQAGKWYASFTQEVACRSAKELLKGIVGYDINSEHTVVGSNGYYVPNPKFLKKSKDKLKQLQRQLSRRKKGSNRWNKSKLRLQKQHKKIGNQRLAFAHEVSCTIAKSSDIVVFEDLNVKAMQKWNGHMIKDNVMGLITNLTEYKVARLGGVFEQIGRYERSTGVCHVCGTEHRLSLKQRHFKCLNCEEVQMRDEAAAITIERKGETKLSAAGIVVHQDGLTPVAQTKFCGKTRVFTRSGVKLQLEPEQKKAA</sequence>
<dbReference type="RefSeq" id="WP_255040631.1">
    <property type="nucleotide sequence ID" value="NZ_JANEYT010000004.1"/>
</dbReference>
<dbReference type="EMBL" id="JANEYT010000004">
    <property type="protein sequence ID" value="MCQ1057019.1"/>
    <property type="molecule type" value="Genomic_DNA"/>
</dbReference>
<comment type="caution">
    <text evidence="10">The sequence shown here is derived from an EMBL/GenBank/DDBJ whole genome shotgun (WGS) entry which is preliminary data.</text>
</comment>
<keyword evidence="4" id="KW-0862">Zinc</keyword>
<name>A0ABT1MXC6_9GAMM</name>
<protein>
    <submittedName>
        <fullName evidence="10">Transposase</fullName>
    </submittedName>
</protein>
<feature type="domain" description="Cas12f1-like TNB" evidence="8">
    <location>
        <begin position="300"/>
        <end position="362"/>
    </location>
</feature>
<evidence type="ECO:0000259" key="9">
    <source>
        <dbReference type="Pfam" id="PF12323"/>
    </source>
</evidence>
<evidence type="ECO:0000256" key="4">
    <source>
        <dbReference type="ARBA" id="ARBA00022833"/>
    </source>
</evidence>
<accession>A0ABT1MXC6</accession>
<dbReference type="Pfam" id="PF07282">
    <property type="entry name" value="Cas12f1-like_TNB"/>
    <property type="match status" value="1"/>
</dbReference>
<evidence type="ECO:0000256" key="6">
    <source>
        <dbReference type="ARBA" id="ARBA00023172"/>
    </source>
</evidence>
<evidence type="ECO:0000313" key="10">
    <source>
        <dbReference type="EMBL" id="MCQ1057019.1"/>
    </source>
</evidence>
<comment type="similarity">
    <text evidence="1">In the C-terminal section; belongs to the transposase 35 family.</text>
</comment>
<feature type="domain" description="Transposase putative helix-turn-helix" evidence="9">
    <location>
        <begin position="1"/>
        <end position="48"/>
    </location>
</feature>
<dbReference type="InterPro" id="IPR001959">
    <property type="entry name" value="Transposase"/>
</dbReference>
<keyword evidence="11" id="KW-1185">Reference proteome</keyword>
<evidence type="ECO:0000259" key="7">
    <source>
        <dbReference type="Pfam" id="PF01385"/>
    </source>
</evidence>
<dbReference type="NCBIfam" id="NF040570">
    <property type="entry name" value="guided_TnpB"/>
    <property type="match status" value="1"/>
</dbReference>
<keyword evidence="2" id="KW-0815">Transposition</keyword>
<reference evidence="10 11" key="1">
    <citation type="submission" date="2022-07" db="EMBL/GenBank/DDBJ databases">
        <title>Photobacterium pectinilyticum sp. nov., a marine bacterium isolated from surface seawater of Qingdao offshore.</title>
        <authorList>
            <person name="Wang X."/>
        </authorList>
    </citation>
    <scope>NUCLEOTIDE SEQUENCE [LARGE SCALE GENOMIC DNA]</scope>
    <source>
        <strain evidence="10 11">ZSDE20</strain>
    </source>
</reference>
<evidence type="ECO:0000256" key="5">
    <source>
        <dbReference type="ARBA" id="ARBA00023125"/>
    </source>
</evidence>
<evidence type="ECO:0000256" key="2">
    <source>
        <dbReference type="ARBA" id="ARBA00022578"/>
    </source>
</evidence>
<evidence type="ECO:0000259" key="8">
    <source>
        <dbReference type="Pfam" id="PF07282"/>
    </source>
</evidence>
<dbReference type="InterPro" id="IPR021027">
    <property type="entry name" value="Transposase_put_HTH"/>
</dbReference>
<dbReference type="Pfam" id="PF01385">
    <property type="entry name" value="OrfB_IS605"/>
    <property type="match status" value="1"/>
</dbReference>
<gene>
    <name evidence="10" type="ORF">NHN17_02890</name>
</gene>
<dbReference type="Proteomes" id="UP001524460">
    <property type="component" value="Unassembled WGS sequence"/>
</dbReference>
<organism evidence="10 11">
    <name type="scientific">Photobacterium pectinilyticum</name>
    <dbReference type="NCBI Taxonomy" id="2906793"/>
    <lineage>
        <taxon>Bacteria</taxon>
        <taxon>Pseudomonadati</taxon>
        <taxon>Pseudomonadota</taxon>
        <taxon>Gammaproteobacteria</taxon>
        <taxon>Vibrionales</taxon>
        <taxon>Vibrionaceae</taxon>
        <taxon>Photobacterium</taxon>
    </lineage>
</organism>
<evidence type="ECO:0000256" key="1">
    <source>
        <dbReference type="ARBA" id="ARBA00008761"/>
    </source>
</evidence>
<dbReference type="Pfam" id="PF12323">
    <property type="entry name" value="HTH_OrfB_IS605"/>
    <property type="match status" value="1"/>
</dbReference>
<evidence type="ECO:0000313" key="11">
    <source>
        <dbReference type="Proteomes" id="UP001524460"/>
    </source>
</evidence>
<proteinExistence type="inferred from homology"/>
<evidence type="ECO:0000256" key="3">
    <source>
        <dbReference type="ARBA" id="ARBA00022723"/>
    </source>
</evidence>
<dbReference type="InterPro" id="IPR010095">
    <property type="entry name" value="Cas12f1-like_TNB"/>
</dbReference>
<feature type="domain" description="Probable transposase IS891/IS1136/IS1341" evidence="7">
    <location>
        <begin position="188"/>
        <end position="286"/>
    </location>
</feature>
<keyword evidence="6" id="KW-0233">DNA recombination</keyword>
<keyword evidence="5" id="KW-0238">DNA-binding</keyword>
<keyword evidence="3" id="KW-0479">Metal-binding</keyword>